<dbReference type="InterPro" id="IPR002104">
    <property type="entry name" value="Integrase_catalytic"/>
</dbReference>
<protein>
    <submittedName>
        <fullName evidence="5">Site-specific integrase</fullName>
    </submittedName>
</protein>
<dbReference type="CDD" id="cd00397">
    <property type="entry name" value="DNA_BRE_C"/>
    <property type="match status" value="1"/>
</dbReference>
<evidence type="ECO:0000313" key="5">
    <source>
        <dbReference type="EMBL" id="MEE1945068.1"/>
    </source>
</evidence>
<dbReference type="RefSeq" id="WP_330107420.1">
    <property type="nucleotide sequence ID" value="NZ_JAZDQT010000001.1"/>
</dbReference>
<evidence type="ECO:0000313" key="6">
    <source>
        <dbReference type="Proteomes" id="UP001336835"/>
    </source>
</evidence>
<dbReference type="EMBL" id="JAZDQT010000001">
    <property type="protein sequence ID" value="MEE1945068.1"/>
    <property type="molecule type" value="Genomic_DNA"/>
</dbReference>
<evidence type="ECO:0000256" key="3">
    <source>
        <dbReference type="ARBA" id="ARBA00023172"/>
    </source>
</evidence>
<keyword evidence="3" id="KW-0233">DNA recombination</keyword>
<dbReference type="InterPro" id="IPR013762">
    <property type="entry name" value="Integrase-like_cat_sf"/>
</dbReference>
<dbReference type="PROSITE" id="PS51898">
    <property type="entry name" value="TYR_RECOMBINASE"/>
    <property type="match status" value="1"/>
</dbReference>
<name>A0ABU7I6K0_9SPHI</name>
<evidence type="ECO:0000259" key="4">
    <source>
        <dbReference type="PROSITE" id="PS51898"/>
    </source>
</evidence>
<reference evidence="5 6" key="1">
    <citation type="submission" date="2024-01" db="EMBL/GenBank/DDBJ databases">
        <title>Pedobacter sp. nov., isolated from fresh soil.</title>
        <authorList>
            <person name="Le N.T.T."/>
        </authorList>
    </citation>
    <scope>NUCLEOTIDE SEQUENCE [LARGE SCALE GENOMIC DNA]</scope>
    <source>
        <strain evidence="5 6">KR3-3</strain>
    </source>
</reference>
<dbReference type="PANTHER" id="PTHR30349">
    <property type="entry name" value="PHAGE INTEGRASE-RELATED"/>
    <property type="match status" value="1"/>
</dbReference>
<dbReference type="PANTHER" id="PTHR30349:SF41">
    <property type="entry name" value="INTEGRASE_RECOMBINASE PROTEIN MJ0367-RELATED"/>
    <property type="match status" value="1"/>
</dbReference>
<comment type="similarity">
    <text evidence="1">Belongs to the 'phage' integrase family.</text>
</comment>
<dbReference type="InterPro" id="IPR011010">
    <property type="entry name" value="DNA_brk_join_enz"/>
</dbReference>
<evidence type="ECO:0000256" key="1">
    <source>
        <dbReference type="ARBA" id="ARBA00008857"/>
    </source>
</evidence>
<comment type="caution">
    <text evidence="5">The sequence shown here is derived from an EMBL/GenBank/DDBJ whole genome shotgun (WGS) entry which is preliminary data.</text>
</comment>
<dbReference type="Gene3D" id="1.10.443.10">
    <property type="entry name" value="Intergrase catalytic core"/>
    <property type="match status" value="1"/>
</dbReference>
<gene>
    <name evidence="5" type="ORF">VRU48_08115</name>
</gene>
<proteinExistence type="inferred from homology"/>
<feature type="domain" description="Tyr recombinase" evidence="4">
    <location>
        <begin position="231"/>
        <end position="420"/>
    </location>
</feature>
<evidence type="ECO:0000256" key="2">
    <source>
        <dbReference type="ARBA" id="ARBA00023125"/>
    </source>
</evidence>
<organism evidence="5 6">
    <name type="scientific">Pedobacter albus</name>
    <dbReference type="NCBI Taxonomy" id="3113905"/>
    <lineage>
        <taxon>Bacteria</taxon>
        <taxon>Pseudomonadati</taxon>
        <taxon>Bacteroidota</taxon>
        <taxon>Sphingobacteriia</taxon>
        <taxon>Sphingobacteriales</taxon>
        <taxon>Sphingobacteriaceae</taxon>
        <taxon>Pedobacter</taxon>
    </lineage>
</organism>
<dbReference type="InterPro" id="IPR050090">
    <property type="entry name" value="Tyrosine_recombinase_XerCD"/>
</dbReference>
<sequence length="424" mass="49576">MKTLKRQTVKTTKHLLANFNGVEVFLVVPEAGAKEQKYYLDYKKEVREKYYGKGSVKKKAVEYFKSIDGLGLRQSVITSQLVELFKSDLSVIENEILSKELPKEIGLHSKLIAVLKSFYAYKELQQREGTVGKTAMYGYKHHQRKLELYFSLPQFSKLTLAELNSGIWLNYRIDLLNNRYNFGKKPLKNSSVNQHFLYVAQLYSWLIEYNELPIKNHPNKLNKLNEAQQEKRFKVISNDLLREFYDILETYEKYYFTRLYLSALFLYENNIRLSEQVLIKVADVNLENNTVKIVNNKNDKIRTVIISAKVMELINIIKANTIKSGIQITPDMYIVGGYNMFKSGIPHGQKELGIVMRRFRRKYPQFGKITLYEHKHTSITHQFNNGVDPYQIKERANHGSISTTEIYLQASKKVTPYELNFDLE</sequence>
<keyword evidence="2" id="KW-0238">DNA-binding</keyword>
<dbReference type="Proteomes" id="UP001336835">
    <property type="component" value="Unassembled WGS sequence"/>
</dbReference>
<dbReference type="SUPFAM" id="SSF56349">
    <property type="entry name" value="DNA breaking-rejoining enzymes"/>
    <property type="match status" value="1"/>
</dbReference>
<accession>A0ABU7I6K0</accession>
<dbReference type="Pfam" id="PF00589">
    <property type="entry name" value="Phage_integrase"/>
    <property type="match status" value="1"/>
</dbReference>
<keyword evidence="6" id="KW-1185">Reference proteome</keyword>